<evidence type="ECO:0000256" key="1">
    <source>
        <dbReference type="ARBA" id="ARBA00009437"/>
    </source>
</evidence>
<sequence length="309" mass="33415">MRFDLVDLRLFLNVVEAGSVTAGAARSNLALPSASERIRGMEELAGARLLERLHRGVRPTQAGRALVHHARGILDSCERMRGELALYGRGVKGHVRVMANTSALSEHLPAPLAAFLAAQPQVDLDLEEGLSYEIVRAVAAGRVDFGVLSDQTDPGDLAFRPFRRDQLVLVAAPSHPLAALKRVAFADTLDHDHVGLTGDSALQGYLAGHARRLGRAIGLRARMRGFDSVCRMAEQGVGLAIVPVAAARRARRSMAIRLVRLTDPWAERNLMVALRREPALSPHAAALVEHLVAGADDPETPPGRRRRLA</sequence>
<evidence type="ECO:0000313" key="6">
    <source>
        <dbReference type="EMBL" id="RXF68257.1"/>
    </source>
</evidence>
<evidence type="ECO:0000256" key="3">
    <source>
        <dbReference type="ARBA" id="ARBA00023125"/>
    </source>
</evidence>
<dbReference type="Gene3D" id="1.10.10.10">
    <property type="entry name" value="Winged helix-like DNA-binding domain superfamily/Winged helix DNA-binding domain"/>
    <property type="match status" value="1"/>
</dbReference>
<dbReference type="PANTHER" id="PTHR30419">
    <property type="entry name" value="HTH-TYPE TRANSCRIPTIONAL REGULATOR YBHD"/>
    <property type="match status" value="1"/>
</dbReference>
<dbReference type="InterPro" id="IPR005119">
    <property type="entry name" value="LysR_subst-bd"/>
</dbReference>
<keyword evidence="2" id="KW-0805">Transcription regulation</keyword>
<name>A0A4Q0M5I6_9HYPH</name>
<accession>A0A4Q0M5I6</accession>
<gene>
    <name evidence="6" type="ORF">EK403_20390</name>
</gene>
<dbReference type="RefSeq" id="WP_128779292.1">
    <property type="nucleotide sequence ID" value="NZ_RYFI01000027.1"/>
</dbReference>
<dbReference type="Proteomes" id="UP000289708">
    <property type="component" value="Unassembled WGS sequence"/>
</dbReference>
<dbReference type="EMBL" id="RYFI01000027">
    <property type="protein sequence ID" value="RXF68257.1"/>
    <property type="molecule type" value="Genomic_DNA"/>
</dbReference>
<dbReference type="Pfam" id="PF00126">
    <property type="entry name" value="HTH_1"/>
    <property type="match status" value="1"/>
</dbReference>
<dbReference type="InterPro" id="IPR036388">
    <property type="entry name" value="WH-like_DNA-bd_sf"/>
</dbReference>
<comment type="caution">
    <text evidence="6">The sequence shown here is derived from an EMBL/GenBank/DDBJ whole genome shotgun (WGS) entry which is preliminary data.</text>
</comment>
<dbReference type="OrthoDB" id="9785974at2"/>
<keyword evidence="7" id="KW-1185">Reference proteome</keyword>
<dbReference type="InterPro" id="IPR036390">
    <property type="entry name" value="WH_DNA-bd_sf"/>
</dbReference>
<dbReference type="SUPFAM" id="SSF46785">
    <property type="entry name" value="Winged helix' DNA-binding domain"/>
    <property type="match status" value="1"/>
</dbReference>
<dbReference type="CDD" id="cd08421">
    <property type="entry name" value="PBP2_LTTR_like_1"/>
    <property type="match status" value="1"/>
</dbReference>
<dbReference type="SUPFAM" id="SSF53850">
    <property type="entry name" value="Periplasmic binding protein-like II"/>
    <property type="match status" value="1"/>
</dbReference>
<evidence type="ECO:0000256" key="4">
    <source>
        <dbReference type="ARBA" id="ARBA00023163"/>
    </source>
</evidence>
<dbReference type="GO" id="GO:0003700">
    <property type="term" value="F:DNA-binding transcription factor activity"/>
    <property type="evidence" value="ECO:0007669"/>
    <property type="project" value="InterPro"/>
</dbReference>
<dbReference type="GO" id="GO:0005829">
    <property type="term" value="C:cytosol"/>
    <property type="evidence" value="ECO:0007669"/>
    <property type="project" value="TreeGrafter"/>
</dbReference>
<dbReference type="Pfam" id="PF03466">
    <property type="entry name" value="LysR_substrate"/>
    <property type="match status" value="1"/>
</dbReference>
<keyword evidence="3" id="KW-0238">DNA-binding</keyword>
<evidence type="ECO:0000259" key="5">
    <source>
        <dbReference type="PROSITE" id="PS50931"/>
    </source>
</evidence>
<dbReference type="PANTHER" id="PTHR30419:SF2">
    <property type="entry name" value="LYSR FAMILY TRANSCRIPTIONAL REGULATOR"/>
    <property type="match status" value="1"/>
</dbReference>
<dbReference type="PROSITE" id="PS50931">
    <property type="entry name" value="HTH_LYSR"/>
    <property type="match status" value="1"/>
</dbReference>
<comment type="similarity">
    <text evidence="1">Belongs to the LysR transcriptional regulatory family.</text>
</comment>
<keyword evidence="4" id="KW-0804">Transcription</keyword>
<dbReference type="Gene3D" id="3.40.190.290">
    <property type="match status" value="1"/>
</dbReference>
<feature type="domain" description="HTH lysR-type" evidence="5">
    <location>
        <begin position="1"/>
        <end position="60"/>
    </location>
</feature>
<dbReference type="InterPro" id="IPR050950">
    <property type="entry name" value="HTH-type_LysR_regulators"/>
</dbReference>
<evidence type="ECO:0000256" key="2">
    <source>
        <dbReference type="ARBA" id="ARBA00023015"/>
    </source>
</evidence>
<protein>
    <submittedName>
        <fullName evidence="6">LysR family transcriptional regulator</fullName>
    </submittedName>
</protein>
<reference evidence="6 7" key="1">
    <citation type="submission" date="2018-12" db="EMBL/GenBank/DDBJ databases">
        <title>bacterium Hansschlegelia zhihuaiae S113.</title>
        <authorList>
            <person name="He J."/>
        </authorList>
    </citation>
    <scope>NUCLEOTIDE SEQUENCE [LARGE SCALE GENOMIC DNA]</scope>
    <source>
        <strain evidence="6 7">S 113</strain>
    </source>
</reference>
<dbReference type="InterPro" id="IPR000847">
    <property type="entry name" value="LysR_HTH_N"/>
</dbReference>
<organism evidence="6 7">
    <name type="scientific">Hansschlegelia zhihuaiae</name>
    <dbReference type="NCBI Taxonomy" id="405005"/>
    <lineage>
        <taxon>Bacteria</taxon>
        <taxon>Pseudomonadati</taxon>
        <taxon>Pseudomonadota</taxon>
        <taxon>Alphaproteobacteria</taxon>
        <taxon>Hyphomicrobiales</taxon>
        <taxon>Methylopilaceae</taxon>
        <taxon>Hansschlegelia</taxon>
    </lineage>
</organism>
<evidence type="ECO:0000313" key="7">
    <source>
        <dbReference type="Proteomes" id="UP000289708"/>
    </source>
</evidence>
<dbReference type="GO" id="GO:0003677">
    <property type="term" value="F:DNA binding"/>
    <property type="evidence" value="ECO:0007669"/>
    <property type="project" value="UniProtKB-KW"/>
</dbReference>
<dbReference type="AlphaFoldDB" id="A0A4Q0M5I6"/>
<proteinExistence type="inferred from homology"/>